<evidence type="ECO:0000313" key="3">
    <source>
        <dbReference type="Proteomes" id="UP000660745"/>
    </source>
</evidence>
<accession>A0A918AAU4</accession>
<feature type="domain" description="ATPase BadF/BadG/BcrA/BcrD type" evidence="1">
    <location>
        <begin position="5"/>
        <end position="286"/>
    </location>
</feature>
<dbReference type="AlphaFoldDB" id="A0A918AAU4"/>
<dbReference type="InterPro" id="IPR043129">
    <property type="entry name" value="ATPase_NBD"/>
</dbReference>
<reference evidence="2" key="2">
    <citation type="submission" date="2020-09" db="EMBL/GenBank/DDBJ databases">
        <authorList>
            <person name="Sun Q."/>
            <person name="Zhou Y."/>
        </authorList>
    </citation>
    <scope>NUCLEOTIDE SEQUENCE</scope>
    <source>
        <strain evidence="2">CGMCC 4.7430</strain>
    </source>
</reference>
<dbReference type="InterPro" id="IPR052519">
    <property type="entry name" value="Euk-type_GlcNAc_Kinase"/>
</dbReference>
<keyword evidence="3" id="KW-1185">Reference proteome</keyword>
<evidence type="ECO:0000313" key="2">
    <source>
        <dbReference type="EMBL" id="GGP13887.1"/>
    </source>
</evidence>
<dbReference type="CDD" id="cd24007">
    <property type="entry name" value="ASKHA_NBD_eukNAGK-like"/>
    <property type="match status" value="1"/>
</dbReference>
<dbReference type="EMBL" id="BMNK01000015">
    <property type="protein sequence ID" value="GGP13887.1"/>
    <property type="molecule type" value="Genomic_DNA"/>
</dbReference>
<dbReference type="PANTHER" id="PTHR43190">
    <property type="entry name" value="N-ACETYL-D-GLUCOSAMINE KINASE"/>
    <property type="match status" value="1"/>
</dbReference>
<protein>
    <recommendedName>
        <fullName evidence="1">ATPase BadF/BadG/BcrA/BcrD type domain-containing protein</fullName>
    </recommendedName>
</protein>
<gene>
    <name evidence="2" type="ORF">GCM10012278_67460</name>
</gene>
<dbReference type="RefSeq" id="WP_189142807.1">
    <property type="nucleotide sequence ID" value="NZ_BMNK01000015.1"/>
</dbReference>
<organism evidence="2 3">
    <name type="scientific">Nonomuraea glycinis</name>
    <dbReference type="NCBI Taxonomy" id="2047744"/>
    <lineage>
        <taxon>Bacteria</taxon>
        <taxon>Bacillati</taxon>
        <taxon>Actinomycetota</taxon>
        <taxon>Actinomycetes</taxon>
        <taxon>Streptosporangiales</taxon>
        <taxon>Streptosporangiaceae</taxon>
        <taxon>Nonomuraea</taxon>
    </lineage>
</organism>
<dbReference type="Pfam" id="PF01869">
    <property type="entry name" value="BcrAD_BadFG"/>
    <property type="match status" value="1"/>
</dbReference>
<dbReference type="Proteomes" id="UP000660745">
    <property type="component" value="Unassembled WGS sequence"/>
</dbReference>
<sequence length="310" mass="31610">MELAVDGGQTGLRAGLATDGRVRLTAEVPGLAYAAGRPVDVITERVLAAWHELRRPQVSTICLGLTTLLGPPAAHQELADRLFAALPAARVLITADAVTAHAGAFGGRPGVVLAAGTGSIALGVAGADAIRQVDGWGYLCGDAGGGLWIGSRGLDAALRGFDGRRPPGPLTARAHELFGDLAALPERLYLAPDAVARVAGFAVHVLELAGTDDSARAITTAAAHELAGTVAAAARCFPVGAEVPVSWTGRLLGSPILSSGFRAELDRLLPRVRAVAPAGDGLSGAARLAAGDLGHYRSLIKAFERSGEVR</sequence>
<comment type="caution">
    <text evidence="2">The sequence shown here is derived from an EMBL/GenBank/DDBJ whole genome shotgun (WGS) entry which is preliminary data.</text>
</comment>
<dbReference type="InterPro" id="IPR002731">
    <property type="entry name" value="ATPase_BadF"/>
</dbReference>
<dbReference type="SUPFAM" id="SSF53067">
    <property type="entry name" value="Actin-like ATPase domain"/>
    <property type="match status" value="1"/>
</dbReference>
<dbReference type="PANTHER" id="PTHR43190:SF3">
    <property type="entry name" value="N-ACETYL-D-GLUCOSAMINE KINASE"/>
    <property type="match status" value="1"/>
</dbReference>
<proteinExistence type="predicted"/>
<reference evidence="2" key="1">
    <citation type="journal article" date="2014" name="Int. J. Syst. Evol. Microbiol.">
        <title>Complete genome sequence of Corynebacterium casei LMG S-19264T (=DSM 44701T), isolated from a smear-ripened cheese.</title>
        <authorList>
            <consortium name="US DOE Joint Genome Institute (JGI-PGF)"/>
            <person name="Walter F."/>
            <person name="Albersmeier A."/>
            <person name="Kalinowski J."/>
            <person name="Ruckert C."/>
        </authorList>
    </citation>
    <scope>NUCLEOTIDE SEQUENCE</scope>
    <source>
        <strain evidence="2">CGMCC 4.7430</strain>
    </source>
</reference>
<dbReference type="Gene3D" id="3.30.420.40">
    <property type="match status" value="2"/>
</dbReference>
<name>A0A918AAU4_9ACTN</name>
<evidence type="ECO:0000259" key="1">
    <source>
        <dbReference type="Pfam" id="PF01869"/>
    </source>
</evidence>